<dbReference type="EnsemblPlants" id="AUR62001349-RA">
    <property type="protein sequence ID" value="AUR62001349-RA:cds"/>
    <property type="gene ID" value="AUR62001349"/>
</dbReference>
<dbReference type="GO" id="GO:0005576">
    <property type="term" value="C:extracellular region"/>
    <property type="evidence" value="ECO:0007669"/>
    <property type="project" value="InterPro"/>
</dbReference>
<dbReference type="InterPro" id="IPR007118">
    <property type="entry name" value="Expan_Lol_pI"/>
</dbReference>
<evidence type="ECO:0000256" key="6">
    <source>
        <dbReference type="ARBA" id="ARBA00023316"/>
    </source>
</evidence>
<evidence type="ECO:0000256" key="7">
    <source>
        <dbReference type="RuleBase" id="RU365023"/>
    </source>
</evidence>
<dbReference type="InterPro" id="IPR008502">
    <property type="entry name" value="Prolamin-like"/>
</dbReference>
<evidence type="ECO:0000256" key="5">
    <source>
        <dbReference type="ARBA" id="ARBA00023136"/>
    </source>
</evidence>
<feature type="chain" id="PRO_5031601899" description="Expansin" evidence="7">
    <location>
        <begin position="19"/>
        <end position="358"/>
    </location>
</feature>
<dbReference type="Gene3D" id="2.60.40.760">
    <property type="entry name" value="Expansin, cellulose-binding-like domain"/>
    <property type="match status" value="1"/>
</dbReference>
<comment type="subcellular location">
    <subcellularLocation>
        <location evidence="7">Secreted</location>
        <location evidence="7">Cell wall</location>
    </subcellularLocation>
    <subcellularLocation>
        <location evidence="7">Membrane</location>
        <topology evidence="7">Peripheral membrane protein</topology>
    </subcellularLocation>
</comment>
<keyword evidence="5" id="KW-0472">Membrane</keyword>
<dbReference type="Proteomes" id="UP000596660">
    <property type="component" value="Unplaced"/>
</dbReference>
<keyword evidence="6 7" id="KW-0961">Cell wall biogenesis/degradation</keyword>
<dbReference type="GO" id="GO:0016020">
    <property type="term" value="C:membrane"/>
    <property type="evidence" value="ECO:0007669"/>
    <property type="project" value="UniProtKB-SubCell"/>
</dbReference>
<evidence type="ECO:0000256" key="1">
    <source>
        <dbReference type="ARBA" id="ARBA00005392"/>
    </source>
</evidence>
<dbReference type="SMART" id="SM00837">
    <property type="entry name" value="DPBB_1"/>
    <property type="match status" value="1"/>
</dbReference>
<dbReference type="Gene3D" id="2.40.40.10">
    <property type="entry name" value="RlpA-like domain"/>
    <property type="match status" value="1"/>
</dbReference>
<dbReference type="Gramene" id="AUR62001349-RA">
    <property type="protein sequence ID" value="AUR62001349-RA:cds"/>
    <property type="gene ID" value="AUR62001349"/>
</dbReference>
<dbReference type="InterPro" id="IPR007117">
    <property type="entry name" value="Expansin_CBD"/>
</dbReference>
<comment type="similarity">
    <text evidence="1 7">Belongs to the expansin family. Expansin A subfamily.</text>
</comment>
<dbReference type="PROSITE" id="PS50842">
    <property type="entry name" value="EXPANSIN_EG45"/>
    <property type="match status" value="1"/>
</dbReference>
<keyword evidence="3 7" id="KW-0964">Secreted</keyword>
<dbReference type="InterPro" id="IPR009009">
    <property type="entry name" value="RlpA-like_DPBB"/>
</dbReference>
<dbReference type="InterPro" id="IPR036908">
    <property type="entry name" value="RlpA-like_sf"/>
</dbReference>
<evidence type="ECO:0000259" key="9">
    <source>
        <dbReference type="PROSITE" id="PS50843"/>
    </source>
</evidence>
<dbReference type="Pfam" id="PF01357">
    <property type="entry name" value="Expansin_C"/>
    <property type="match status" value="1"/>
</dbReference>
<dbReference type="PRINTS" id="PR01226">
    <property type="entry name" value="EXPANSIN"/>
</dbReference>
<dbReference type="PRINTS" id="PR01225">
    <property type="entry name" value="EXPANSNFAMLY"/>
</dbReference>
<dbReference type="Pfam" id="PF03330">
    <property type="entry name" value="DPBB_1"/>
    <property type="match status" value="1"/>
</dbReference>
<dbReference type="GO" id="GO:0009653">
    <property type="term" value="P:anatomical structure morphogenesis"/>
    <property type="evidence" value="ECO:0007669"/>
    <property type="project" value="UniProtKB-ARBA"/>
</dbReference>
<dbReference type="CDD" id="cd22274">
    <property type="entry name" value="DPBB_EXPA_N"/>
    <property type="match status" value="1"/>
</dbReference>
<evidence type="ECO:0000313" key="10">
    <source>
        <dbReference type="EnsemblPlants" id="AUR62001349-RA:cds"/>
    </source>
</evidence>
<name>A0A803KQP3_CHEQI</name>
<accession>A0A803KQP3</accession>
<keyword evidence="2 7" id="KW-0134">Cell wall</keyword>
<dbReference type="PROSITE" id="PS51257">
    <property type="entry name" value="PROKAR_LIPOPROTEIN"/>
    <property type="match status" value="1"/>
</dbReference>
<keyword evidence="11" id="KW-1185">Reference proteome</keyword>
<evidence type="ECO:0000259" key="8">
    <source>
        <dbReference type="PROSITE" id="PS50842"/>
    </source>
</evidence>
<feature type="signal peptide" evidence="7">
    <location>
        <begin position="1"/>
        <end position="18"/>
    </location>
</feature>
<evidence type="ECO:0000256" key="3">
    <source>
        <dbReference type="ARBA" id="ARBA00022525"/>
    </source>
</evidence>
<dbReference type="PANTHER" id="PTHR31867">
    <property type="entry name" value="EXPANSIN-A15"/>
    <property type="match status" value="1"/>
</dbReference>
<dbReference type="SUPFAM" id="SSF50685">
    <property type="entry name" value="Barwin-like endoglucanases"/>
    <property type="match status" value="1"/>
</dbReference>
<proteinExistence type="inferred from homology"/>
<dbReference type="InterPro" id="IPR036749">
    <property type="entry name" value="Expansin_CBD_sf"/>
</dbReference>
<keyword evidence="4 7" id="KW-0732">Signal</keyword>
<organism evidence="10 11">
    <name type="scientific">Chenopodium quinoa</name>
    <name type="common">Quinoa</name>
    <dbReference type="NCBI Taxonomy" id="63459"/>
    <lineage>
        <taxon>Eukaryota</taxon>
        <taxon>Viridiplantae</taxon>
        <taxon>Streptophyta</taxon>
        <taxon>Embryophyta</taxon>
        <taxon>Tracheophyta</taxon>
        <taxon>Spermatophyta</taxon>
        <taxon>Magnoliopsida</taxon>
        <taxon>eudicotyledons</taxon>
        <taxon>Gunneridae</taxon>
        <taxon>Pentapetalae</taxon>
        <taxon>Caryophyllales</taxon>
        <taxon>Chenopodiaceae</taxon>
        <taxon>Chenopodioideae</taxon>
        <taxon>Atripliceae</taxon>
        <taxon>Chenopodium</taxon>
    </lineage>
</organism>
<protein>
    <recommendedName>
        <fullName evidence="7">Expansin</fullName>
    </recommendedName>
</protein>
<dbReference type="InterPro" id="IPR007112">
    <property type="entry name" value="Expansin/allergen_DPBB_dom"/>
</dbReference>
<reference evidence="10" key="2">
    <citation type="submission" date="2021-03" db="UniProtKB">
        <authorList>
            <consortium name="EnsemblPlants"/>
        </authorList>
    </citation>
    <scope>IDENTIFICATION</scope>
</reference>
<evidence type="ECO:0000313" key="11">
    <source>
        <dbReference type="Proteomes" id="UP000596660"/>
    </source>
</evidence>
<dbReference type="Pfam" id="PF05617">
    <property type="entry name" value="Prolamin_like"/>
    <property type="match status" value="1"/>
</dbReference>
<dbReference type="InterPro" id="IPR002963">
    <property type="entry name" value="Expansin"/>
</dbReference>
<sequence length="358" mass="39717">MVRLVMPFFYCFLTITIAFSLSCQAASDGWTDARATFYGDEKGGETMYGACGYKNLFDQGYGLETAALSTALFNNGSACGSCYEIQCINSKNCLPDAKTIKITATNFCPPNYTKTVDIWCNPPQKHFDLSLKMFEIIAKYEAGVVPVQFRRVPCVKKGGVKFLLQGNQGWLLVLVFNVGGAGDVANVKIKPSNSNDWLQMERNWGQNWQFTQNLLGQGLSFQVTTSDGKTVQADNVVPALFLAITMAQTQVQGYELNIDNDDENDIYIDNAAYSDLFNSNTLSHHHNKCLKTFHNPHLKACSSDLRSFYKTHQISISPECCSALENIGKACPIFKARHPFLFKLVKNHCSSPPSPSPN</sequence>
<reference evidence="10" key="1">
    <citation type="journal article" date="2017" name="Nature">
        <title>The genome of Chenopodium quinoa.</title>
        <authorList>
            <person name="Jarvis D.E."/>
            <person name="Ho Y.S."/>
            <person name="Lightfoot D.J."/>
            <person name="Schmoeckel S.M."/>
            <person name="Li B."/>
            <person name="Borm T.J.A."/>
            <person name="Ohyanagi H."/>
            <person name="Mineta K."/>
            <person name="Michell C.T."/>
            <person name="Saber N."/>
            <person name="Kharbatia N.M."/>
            <person name="Rupper R.R."/>
            <person name="Sharp A.R."/>
            <person name="Dally N."/>
            <person name="Boughton B.A."/>
            <person name="Woo Y.H."/>
            <person name="Gao G."/>
            <person name="Schijlen E.G.W.M."/>
            <person name="Guo X."/>
            <person name="Momin A.A."/>
            <person name="Negrao S."/>
            <person name="Al-Babili S."/>
            <person name="Gehring C."/>
            <person name="Roessner U."/>
            <person name="Jung C."/>
            <person name="Murphy K."/>
            <person name="Arold S.T."/>
            <person name="Gojobori T."/>
            <person name="van der Linden C.G."/>
            <person name="van Loo E.N."/>
            <person name="Jellen E.N."/>
            <person name="Maughan P.J."/>
            <person name="Tester M."/>
        </authorList>
    </citation>
    <scope>NUCLEOTIDE SEQUENCE [LARGE SCALE GENOMIC DNA]</scope>
    <source>
        <strain evidence="10">cv. PI 614886</strain>
    </source>
</reference>
<comment type="function">
    <text evidence="7">Causes loosening and extension of plant cell walls by disrupting non-covalent bonding between cellulose microfibrils and matrix glucans. No enzymatic activity has been found.</text>
</comment>
<evidence type="ECO:0000256" key="2">
    <source>
        <dbReference type="ARBA" id="ARBA00022512"/>
    </source>
</evidence>
<dbReference type="SUPFAM" id="SSF49590">
    <property type="entry name" value="PHL pollen allergen"/>
    <property type="match status" value="1"/>
</dbReference>
<feature type="domain" description="Expansin-like EG45" evidence="8">
    <location>
        <begin position="48"/>
        <end position="159"/>
    </location>
</feature>
<dbReference type="AlphaFoldDB" id="A0A803KQP3"/>
<evidence type="ECO:0000256" key="4">
    <source>
        <dbReference type="ARBA" id="ARBA00022729"/>
    </source>
</evidence>
<dbReference type="PROSITE" id="PS50843">
    <property type="entry name" value="EXPANSIN_CBD"/>
    <property type="match status" value="1"/>
</dbReference>
<feature type="domain" description="Expansin-like CBD" evidence="9">
    <location>
        <begin position="169"/>
        <end position="239"/>
    </location>
</feature>
<dbReference type="GO" id="GO:0009664">
    <property type="term" value="P:plant-type cell wall organization"/>
    <property type="evidence" value="ECO:0007669"/>
    <property type="project" value="InterPro"/>
</dbReference>